<protein>
    <submittedName>
        <fullName evidence="1">Uncharacterized protein</fullName>
    </submittedName>
</protein>
<feature type="non-terminal residue" evidence="1">
    <location>
        <position position="88"/>
    </location>
</feature>
<dbReference type="InParanoid" id="A0A6L2PSY7"/>
<reference evidence="2" key="1">
    <citation type="submission" date="2020-01" db="EMBL/GenBank/DDBJ databases">
        <title>Draft genome sequence of the Termite Coptotermes fromosanus.</title>
        <authorList>
            <person name="Itakura S."/>
            <person name="Yosikawa Y."/>
            <person name="Umezawa K."/>
        </authorList>
    </citation>
    <scope>NUCLEOTIDE SEQUENCE [LARGE SCALE GENOMIC DNA]</scope>
</reference>
<gene>
    <name evidence="1" type="ORF">Cfor_05506</name>
</gene>
<dbReference type="Proteomes" id="UP000502823">
    <property type="component" value="Unassembled WGS sequence"/>
</dbReference>
<dbReference type="PANTHER" id="PTHR33964:SF2">
    <property type="entry name" value="IP09356P"/>
    <property type="match status" value="1"/>
</dbReference>
<keyword evidence="2" id="KW-1185">Reference proteome</keyword>
<dbReference type="OrthoDB" id="10051804at2759"/>
<evidence type="ECO:0000313" key="2">
    <source>
        <dbReference type="Proteomes" id="UP000502823"/>
    </source>
</evidence>
<accession>A0A6L2PSY7</accession>
<organism evidence="1 2">
    <name type="scientific">Coptotermes formosanus</name>
    <name type="common">Formosan subterranean termite</name>
    <dbReference type="NCBI Taxonomy" id="36987"/>
    <lineage>
        <taxon>Eukaryota</taxon>
        <taxon>Metazoa</taxon>
        <taxon>Ecdysozoa</taxon>
        <taxon>Arthropoda</taxon>
        <taxon>Hexapoda</taxon>
        <taxon>Insecta</taxon>
        <taxon>Pterygota</taxon>
        <taxon>Neoptera</taxon>
        <taxon>Polyneoptera</taxon>
        <taxon>Dictyoptera</taxon>
        <taxon>Blattodea</taxon>
        <taxon>Blattoidea</taxon>
        <taxon>Termitoidae</taxon>
        <taxon>Rhinotermitidae</taxon>
        <taxon>Coptotermes</taxon>
    </lineage>
</organism>
<dbReference type="AlphaFoldDB" id="A0A6L2PSY7"/>
<proteinExistence type="predicted"/>
<sequence length="88" mass="10292">MRCIDAYSKTCLKSQDRKILEAHVAGARYTFRFLCDDAGFQSEYLKYKTCYRGVSKDWDACASRFVQLVREEMNRKNATEASRLMELC</sequence>
<evidence type="ECO:0000313" key="1">
    <source>
        <dbReference type="EMBL" id="GFG32947.1"/>
    </source>
</evidence>
<name>A0A6L2PSY7_COPFO</name>
<comment type="caution">
    <text evidence="1">The sequence shown here is derived from an EMBL/GenBank/DDBJ whole genome shotgun (WGS) entry which is preliminary data.</text>
</comment>
<dbReference type="PANTHER" id="PTHR33964">
    <property type="entry name" value="RE45066P-RELATED"/>
    <property type="match status" value="1"/>
</dbReference>
<dbReference type="EMBL" id="BLKM01000391">
    <property type="protein sequence ID" value="GFG32947.1"/>
    <property type="molecule type" value="Genomic_DNA"/>
</dbReference>